<evidence type="ECO:0000256" key="1">
    <source>
        <dbReference type="ARBA" id="ARBA00001936"/>
    </source>
</evidence>
<dbReference type="Proteomes" id="UP000692954">
    <property type="component" value="Unassembled WGS sequence"/>
</dbReference>
<evidence type="ECO:0000256" key="5">
    <source>
        <dbReference type="RuleBase" id="RU003426"/>
    </source>
</evidence>
<dbReference type="AlphaFoldDB" id="A0A8S1QVV6"/>
<dbReference type="InterPro" id="IPR012302">
    <property type="entry name" value="Malic_NAD-bd"/>
</dbReference>
<reference evidence="8" key="1">
    <citation type="submission" date="2021-01" db="EMBL/GenBank/DDBJ databases">
        <authorList>
            <consortium name="Genoscope - CEA"/>
            <person name="William W."/>
        </authorList>
    </citation>
    <scope>NUCLEOTIDE SEQUENCE</scope>
</reference>
<organism evidence="8 9">
    <name type="scientific">Paramecium sonneborni</name>
    <dbReference type="NCBI Taxonomy" id="65129"/>
    <lineage>
        <taxon>Eukaryota</taxon>
        <taxon>Sar</taxon>
        <taxon>Alveolata</taxon>
        <taxon>Ciliophora</taxon>
        <taxon>Intramacronucleata</taxon>
        <taxon>Oligohymenophorea</taxon>
        <taxon>Peniculida</taxon>
        <taxon>Parameciidae</taxon>
        <taxon>Paramecium</taxon>
    </lineage>
</organism>
<dbReference type="GO" id="GO:0016616">
    <property type="term" value="F:oxidoreductase activity, acting on the CH-OH group of donors, NAD or NADP as acceptor"/>
    <property type="evidence" value="ECO:0007669"/>
    <property type="project" value="InterPro"/>
</dbReference>
<comment type="similarity">
    <text evidence="5">Belongs to the malic enzymes family.</text>
</comment>
<dbReference type="GO" id="GO:0004470">
    <property type="term" value="F:malic enzyme activity"/>
    <property type="evidence" value="ECO:0007669"/>
    <property type="project" value="InterPro"/>
</dbReference>
<dbReference type="PROSITE" id="PS00331">
    <property type="entry name" value="MALIC_ENZYMES"/>
    <property type="match status" value="1"/>
</dbReference>
<dbReference type="OrthoDB" id="25140at2759"/>
<dbReference type="PANTHER" id="PTHR43237">
    <property type="entry name" value="NADP-DEPENDENT MALIC ENZYME"/>
    <property type="match status" value="1"/>
</dbReference>
<sequence>MYQYQSLKHLFLRTNGLIRIRPKVRVTDNYTLSLVYTPGVGHICKVIERDPDQLYELTITNNSIALLADGSKFNLAKPSKMIPNLEAISALYKAFYDIDAYPVILNRNIMNDVSDYLLVLDNLCVTYKTIVLIDIEDNLAKQILSAVENSNIDCSVVISNSDNLRVQLYDAALIKATLDYRAILKPSQLEVVKKSITKIDFSSLPFNLTKTLNSAYGLGLLEIYKNKWFHHSIKSVNPEQFIKKLNDLYIYGELTYYNKWSDGHLLQKNDFQKNALELHRRYNGMITIELKFNPRSLEDLFRIYECSYRNDDLGELRQMLIDDPNKLREITFKKNYAAIITNGTAILGLGNIGPAAGSPVMEGKSVLFNALGGIDLMPICLKERDPQKLVKIIRCIAPIFSAINLEDLSAPDCFPIEEEAINNLHIPLMHDDQHGTAVVSLAAVINYIKLTKKNIKDLKLVINGAGAAGVAICKLLYGHGIQDIVICDTTGIIYQGRPKNMNEFKNELAQFTNKNIIKGSLKDAVQGRDLFVGVSTAGALTKEMIKTMNKNPFILALANPEPEIMPDDAIEAGAFIIATGRSDFNNQVNNSLAFPGIFRGAIDTRARQINLEMKIAAAYAIANSIKDSDLCTTKILPNALTADIPANVAKAVAIAAMETGVAKINIDPDKVFDQARKLIMEGNMPSL</sequence>
<dbReference type="InterPro" id="IPR045213">
    <property type="entry name" value="Malic_NAD-bd_bact_type"/>
</dbReference>
<name>A0A8S1QVV6_9CILI</name>
<comment type="caution">
    <text evidence="8">The sequence shown here is derived from an EMBL/GenBank/DDBJ whole genome shotgun (WGS) entry which is preliminary data.</text>
</comment>
<dbReference type="GO" id="GO:0046872">
    <property type="term" value="F:metal ion binding"/>
    <property type="evidence" value="ECO:0007669"/>
    <property type="project" value="UniProtKB-KW"/>
</dbReference>
<dbReference type="InterPro" id="IPR015884">
    <property type="entry name" value="Malic_enzyme_CS"/>
</dbReference>
<dbReference type="InterPro" id="IPR012301">
    <property type="entry name" value="Malic_N_dom"/>
</dbReference>
<evidence type="ECO:0000259" key="6">
    <source>
        <dbReference type="SMART" id="SM00919"/>
    </source>
</evidence>
<evidence type="ECO:0000256" key="3">
    <source>
        <dbReference type="ARBA" id="ARBA00022723"/>
    </source>
</evidence>
<dbReference type="CDD" id="cd05311">
    <property type="entry name" value="NAD_bind_2_malic_enz"/>
    <property type="match status" value="1"/>
</dbReference>
<dbReference type="GO" id="GO:0051287">
    <property type="term" value="F:NAD binding"/>
    <property type="evidence" value="ECO:0007669"/>
    <property type="project" value="InterPro"/>
</dbReference>
<gene>
    <name evidence="8" type="ORF">PSON_ATCC_30995.1.T1200183</name>
</gene>
<comment type="cofactor">
    <cofactor evidence="1">
        <name>Mn(2+)</name>
        <dbReference type="ChEBI" id="CHEBI:29035"/>
    </cofactor>
</comment>
<dbReference type="PANTHER" id="PTHR43237:SF4">
    <property type="entry name" value="NADP-DEPENDENT MALIC ENZYME"/>
    <property type="match status" value="1"/>
</dbReference>
<evidence type="ECO:0000313" key="9">
    <source>
        <dbReference type="Proteomes" id="UP000692954"/>
    </source>
</evidence>
<feature type="domain" description="Malic enzyme N-terminal" evidence="7">
    <location>
        <begin position="15"/>
        <end position="421"/>
    </location>
</feature>
<keyword evidence="9" id="KW-1185">Reference proteome</keyword>
<protein>
    <recommendedName>
        <fullName evidence="5">Malic enzyme</fullName>
    </recommendedName>
</protein>
<evidence type="ECO:0000256" key="2">
    <source>
        <dbReference type="ARBA" id="ARBA00001946"/>
    </source>
</evidence>
<feature type="domain" description="Malic enzyme NAD-binding" evidence="6">
    <location>
        <begin position="433"/>
        <end position="657"/>
    </location>
</feature>
<accession>A0A8S1QVV6</accession>
<comment type="cofactor">
    <cofactor evidence="2">
        <name>Mg(2+)</name>
        <dbReference type="ChEBI" id="CHEBI:18420"/>
    </cofactor>
</comment>
<dbReference type="Pfam" id="PF00390">
    <property type="entry name" value="malic"/>
    <property type="match status" value="1"/>
</dbReference>
<evidence type="ECO:0000313" key="8">
    <source>
        <dbReference type="EMBL" id="CAD8119342.1"/>
    </source>
</evidence>
<dbReference type="Pfam" id="PF03949">
    <property type="entry name" value="Malic_M"/>
    <property type="match status" value="1"/>
</dbReference>
<dbReference type="SMART" id="SM01274">
    <property type="entry name" value="malic"/>
    <property type="match status" value="1"/>
</dbReference>
<dbReference type="InterPro" id="IPR051674">
    <property type="entry name" value="Malate_Decarboxylase"/>
</dbReference>
<keyword evidence="4 5" id="KW-0560">Oxidoreductase</keyword>
<evidence type="ECO:0000256" key="4">
    <source>
        <dbReference type="ARBA" id="ARBA00023002"/>
    </source>
</evidence>
<proteinExistence type="inferred from homology"/>
<evidence type="ECO:0000259" key="7">
    <source>
        <dbReference type="SMART" id="SM01274"/>
    </source>
</evidence>
<dbReference type="FunFam" id="3.40.50.720:FF:000095">
    <property type="entry name" value="NADP-dependent malic enzyme"/>
    <property type="match status" value="1"/>
</dbReference>
<keyword evidence="3 5" id="KW-0479">Metal-binding</keyword>
<dbReference type="SMART" id="SM00919">
    <property type="entry name" value="Malic_M"/>
    <property type="match status" value="1"/>
</dbReference>
<dbReference type="EMBL" id="CAJJDN010000120">
    <property type="protein sequence ID" value="CAD8119342.1"/>
    <property type="molecule type" value="Genomic_DNA"/>
</dbReference>